<keyword evidence="5" id="KW-1185">Reference proteome</keyword>
<gene>
    <name evidence="4" type="ORF">ASPGLDRAFT_40825</name>
</gene>
<protein>
    <recommendedName>
        <fullName evidence="2">Fucose-specific lectin</fullName>
    </recommendedName>
</protein>
<dbReference type="InterPro" id="IPR012475">
    <property type="entry name" value="Fungal_lectin"/>
</dbReference>
<dbReference type="EMBL" id="KV878962">
    <property type="protein sequence ID" value="OJJ78413.1"/>
    <property type="molecule type" value="Genomic_DNA"/>
</dbReference>
<dbReference type="Gene3D" id="2.120.10.70">
    <property type="entry name" value="Fucose-specific lectin"/>
    <property type="match status" value="1"/>
</dbReference>
<dbReference type="AlphaFoldDB" id="A0A1L9V3A0"/>
<dbReference type="RefSeq" id="XP_022395111.1">
    <property type="nucleotide sequence ID" value="XM_022545278.1"/>
</dbReference>
<proteinExistence type="inferred from homology"/>
<name>A0A1L9V3A0_ASPGL</name>
<accession>A0A1L9V3A0</accession>
<comment type="similarity">
    <text evidence="1">Belongs to the fungal fucose-specific lectin family.</text>
</comment>
<evidence type="ECO:0000256" key="2">
    <source>
        <dbReference type="ARBA" id="ARBA00015560"/>
    </source>
</evidence>
<evidence type="ECO:0000256" key="3">
    <source>
        <dbReference type="ARBA" id="ARBA00022734"/>
    </source>
</evidence>
<evidence type="ECO:0000313" key="4">
    <source>
        <dbReference type="EMBL" id="OJJ78413.1"/>
    </source>
</evidence>
<dbReference type="Pfam" id="PF07938">
    <property type="entry name" value="Fungal_lectin"/>
    <property type="match status" value="1"/>
</dbReference>
<dbReference type="VEuPathDB" id="FungiDB:ASPGLDRAFT_40825"/>
<dbReference type="OrthoDB" id="407298at2759"/>
<keyword evidence="3" id="KW-0430">Lectin</keyword>
<dbReference type="GeneID" id="34461539"/>
<evidence type="ECO:0000313" key="5">
    <source>
        <dbReference type="Proteomes" id="UP000184300"/>
    </source>
</evidence>
<dbReference type="Proteomes" id="UP000184300">
    <property type="component" value="Unassembled WGS sequence"/>
</dbReference>
<evidence type="ECO:0000256" key="1">
    <source>
        <dbReference type="ARBA" id="ARBA00009042"/>
    </source>
</evidence>
<dbReference type="GO" id="GO:0030246">
    <property type="term" value="F:carbohydrate binding"/>
    <property type="evidence" value="ECO:0007669"/>
    <property type="project" value="UniProtKB-KW"/>
</dbReference>
<organism evidence="4 5">
    <name type="scientific">Aspergillus glaucus CBS 516.65</name>
    <dbReference type="NCBI Taxonomy" id="1160497"/>
    <lineage>
        <taxon>Eukaryota</taxon>
        <taxon>Fungi</taxon>
        <taxon>Dikarya</taxon>
        <taxon>Ascomycota</taxon>
        <taxon>Pezizomycotina</taxon>
        <taxon>Eurotiomycetes</taxon>
        <taxon>Eurotiomycetidae</taxon>
        <taxon>Eurotiales</taxon>
        <taxon>Aspergillaceae</taxon>
        <taxon>Aspergillus</taxon>
        <taxon>Aspergillus subgen. Aspergillus</taxon>
    </lineage>
</organism>
<reference evidence="5" key="1">
    <citation type="journal article" date="2017" name="Genome Biol.">
        <title>Comparative genomics reveals high biological diversity and specific adaptations in the industrially and medically important fungal genus Aspergillus.</title>
        <authorList>
            <person name="de Vries R.P."/>
            <person name="Riley R."/>
            <person name="Wiebenga A."/>
            <person name="Aguilar-Osorio G."/>
            <person name="Amillis S."/>
            <person name="Uchima C.A."/>
            <person name="Anderluh G."/>
            <person name="Asadollahi M."/>
            <person name="Askin M."/>
            <person name="Barry K."/>
            <person name="Battaglia E."/>
            <person name="Bayram O."/>
            <person name="Benocci T."/>
            <person name="Braus-Stromeyer S.A."/>
            <person name="Caldana C."/>
            <person name="Canovas D."/>
            <person name="Cerqueira G.C."/>
            <person name="Chen F."/>
            <person name="Chen W."/>
            <person name="Choi C."/>
            <person name="Clum A."/>
            <person name="Dos Santos R.A."/>
            <person name="Damasio A.R."/>
            <person name="Diallinas G."/>
            <person name="Emri T."/>
            <person name="Fekete E."/>
            <person name="Flipphi M."/>
            <person name="Freyberg S."/>
            <person name="Gallo A."/>
            <person name="Gournas C."/>
            <person name="Habgood R."/>
            <person name="Hainaut M."/>
            <person name="Harispe M.L."/>
            <person name="Henrissat B."/>
            <person name="Hilden K.S."/>
            <person name="Hope R."/>
            <person name="Hossain A."/>
            <person name="Karabika E."/>
            <person name="Karaffa L."/>
            <person name="Karanyi Z."/>
            <person name="Krasevec N."/>
            <person name="Kuo A."/>
            <person name="Kusch H."/>
            <person name="LaButti K."/>
            <person name="Lagendijk E.L."/>
            <person name="Lapidus A."/>
            <person name="Levasseur A."/>
            <person name="Lindquist E."/>
            <person name="Lipzen A."/>
            <person name="Logrieco A.F."/>
            <person name="MacCabe A."/>
            <person name="Maekelae M.R."/>
            <person name="Malavazi I."/>
            <person name="Melin P."/>
            <person name="Meyer V."/>
            <person name="Mielnichuk N."/>
            <person name="Miskei M."/>
            <person name="Molnar A.P."/>
            <person name="Mule G."/>
            <person name="Ngan C.Y."/>
            <person name="Orejas M."/>
            <person name="Orosz E."/>
            <person name="Ouedraogo J.P."/>
            <person name="Overkamp K.M."/>
            <person name="Park H.-S."/>
            <person name="Perrone G."/>
            <person name="Piumi F."/>
            <person name="Punt P.J."/>
            <person name="Ram A.F."/>
            <person name="Ramon A."/>
            <person name="Rauscher S."/>
            <person name="Record E."/>
            <person name="Riano-Pachon D.M."/>
            <person name="Robert V."/>
            <person name="Roehrig J."/>
            <person name="Ruller R."/>
            <person name="Salamov A."/>
            <person name="Salih N.S."/>
            <person name="Samson R.A."/>
            <person name="Sandor E."/>
            <person name="Sanguinetti M."/>
            <person name="Schuetze T."/>
            <person name="Sepcic K."/>
            <person name="Shelest E."/>
            <person name="Sherlock G."/>
            <person name="Sophianopoulou V."/>
            <person name="Squina F.M."/>
            <person name="Sun H."/>
            <person name="Susca A."/>
            <person name="Todd R.B."/>
            <person name="Tsang A."/>
            <person name="Unkles S.E."/>
            <person name="van de Wiele N."/>
            <person name="van Rossen-Uffink D."/>
            <person name="Oliveira J.V."/>
            <person name="Vesth T.C."/>
            <person name="Visser J."/>
            <person name="Yu J.-H."/>
            <person name="Zhou M."/>
            <person name="Andersen M.R."/>
            <person name="Archer D.B."/>
            <person name="Baker S.E."/>
            <person name="Benoit I."/>
            <person name="Brakhage A.A."/>
            <person name="Braus G.H."/>
            <person name="Fischer R."/>
            <person name="Frisvad J.C."/>
            <person name="Goldman G.H."/>
            <person name="Houbraken J."/>
            <person name="Oakley B."/>
            <person name="Pocsi I."/>
            <person name="Scazzocchio C."/>
            <person name="Seiboth B."/>
            <person name="vanKuyk P.A."/>
            <person name="Wortman J."/>
            <person name="Dyer P.S."/>
            <person name="Grigoriev I.V."/>
        </authorList>
    </citation>
    <scope>NUCLEOTIDE SEQUENCE [LARGE SCALE GENOMIC DNA]</scope>
    <source>
        <strain evidence="5">CBS 516.65</strain>
    </source>
</reference>
<sequence length="165" mass="18428">MSNVTKNNAAAHIGPDASGVSHFFYTTTSGKLCAFIKKDNEDYYDQQPVIVEAKGNVSTQTKKGSPIEAVGYKFDGEDQIRVYYITSDSKLKELCWSPTRGYFAGALSRKQYSVADDTGLAASASGGLLEVYCKLDKYDDSYARIWLRDQRSEIWNDTTLIRSDF</sequence>
<dbReference type="SUPFAM" id="SSF89372">
    <property type="entry name" value="Fucose-specific lectin"/>
    <property type="match status" value="1"/>
</dbReference>